<gene>
    <name evidence="13" type="ORF">EDC34_101520</name>
</gene>
<comment type="caution">
    <text evidence="13">The sequence shown here is derived from an EMBL/GenBank/DDBJ whole genome shotgun (WGS) entry which is preliminary data.</text>
</comment>
<keyword evidence="4" id="KW-1003">Cell membrane</keyword>
<dbReference type="Pfam" id="PF03544">
    <property type="entry name" value="TonB_C"/>
    <property type="match status" value="1"/>
</dbReference>
<feature type="domain" description="TonB C-terminal" evidence="12">
    <location>
        <begin position="138"/>
        <end position="230"/>
    </location>
</feature>
<evidence type="ECO:0000259" key="12">
    <source>
        <dbReference type="PROSITE" id="PS52015"/>
    </source>
</evidence>
<keyword evidence="14" id="KW-1185">Reference proteome</keyword>
<dbReference type="AlphaFoldDB" id="A0A4V6P034"/>
<dbReference type="OrthoDB" id="9792439at2"/>
<dbReference type="GO" id="GO:0031992">
    <property type="term" value="F:energy transducer activity"/>
    <property type="evidence" value="ECO:0007669"/>
    <property type="project" value="TreeGrafter"/>
</dbReference>
<evidence type="ECO:0000256" key="10">
    <source>
        <dbReference type="SAM" id="MobiDB-lite"/>
    </source>
</evidence>
<evidence type="ECO:0000313" key="14">
    <source>
        <dbReference type="Proteomes" id="UP000295414"/>
    </source>
</evidence>
<dbReference type="SUPFAM" id="SSF74653">
    <property type="entry name" value="TolA/TonB C-terminal domain"/>
    <property type="match status" value="1"/>
</dbReference>
<dbReference type="InterPro" id="IPR006260">
    <property type="entry name" value="TonB/TolA_C"/>
</dbReference>
<reference evidence="13 14" key="1">
    <citation type="submission" date="2019-03" db="EMBL/GenBank/DDBJ databases">
        <title>Genomic Encyclopedia of Type Strains, Phase IV (KMG-IV): sequencing the most valuable type-strain genomes for metagenomic binning, comparative biology and taxonomic classification.</title>
        <authorList>
            <person name="Goeker M."/>
        </authorList>
    </citation>
    <scope>NUCLEOTIDE SEQUENCE [LARGE SCALE GENOMIC DNA]</scope>
    <source>
        <strain evidence="13 14">DSM 13605</strain>
    </source>
</reference>
<evidence type="ECO:0000256" key="11">
    <source>
        <dbReference type="SAM" id="Phobius"/>
    </source>
</evidence>
<protein>
    <submittedName>
        <fullName evidence="13">Outer membrane transport energization protein TonB</fullName>
    </submittedName>
</protein>
<dbReference type="GO" id="GO:0098797">
    <property type="term" value="C:plasma membrane protein complex"/>
    <property type="evidence" value="ECO:0007669"/>
    <property type="project" value="TreeGrafter"/>
</dbReference>
<comment type="subcellular location">
    <subcellularLocation>
        <location evidence="1">Cell inner membrane</location>
        <topology evidence="1">Single-pass membrane protein</topology>
        <orientation evidence="1">Periplasmic side</orientation>
    </subcellularLocation>
</comment>
<evidence type="ECO:0000313" key="13">
    <source>
        <dbReference type="EMBL" id="TCT26192.1"/>
    </source>
</evidence>
<dbReference type="GO" id="GO:0055085">
    <property type="term" value="P:transmembrane transport"/>
    <property type="evidence" value="ECO:0007669"/>
    <property type="project" value="InterPro"/>
</dbReference>
<evidence type="ECO:0000256" key="5">
    <source>
        <dbReference type="ARBA" id="ARBA00022519"/>
    </source>
</evidence>
<dbReference type="NCBIfam" id="TIGR01352">
    <property type="entry name" value="tonB_Cterm"/>
    <property type="match status" value="1"/>
</dbReference>
<dbReference type="InterPro" id="IPR051045">
    <property type="entry name" value="TonB-dependent_transducer"/>
</dbReference>
<evidence type="ECO:0000256" key="3">
    <source>
        <dbReference type="ARBA" id="ARBA00022448"/>
    </source>
</evidence>
<evidence type="ECO:0000256" key="8">
    <source>
        <dbReference type="ARBA" id="ARBA00022989"/>
    </source>
</evidence>
<organism evidence="13 14">
    <name type="scientific">Thermomonas haemolytica</name>
    <dbReference type="NCBI Taxonomy" id="141949"/>
    <lineage>
        <taxon>Bacteria</taxon>
        <taxon>Pseudomonadati</taxon>
        <taxon>Pseudomonadota</taxon>
        <taxon>Gammaproteobacteria</taxon>
        <taxon>Lysobacterales</taxon>
        <taxon>Lysobacteraceae</taxon>
        <taxon>Thermomonas</taxon>
    </lineage>
</organism>
<keyword evidence="3" id="KW-0813">Transport</keyword>
<name>A0A4V6P034_9GAMM</name>
<keyword evidence="9 11" id="KW-0472">Membrane</keyword>
<keyword evidence="6 11" id="KW-0812">Transmembrane</keyword>
<feature type="region of interest" description="Disordered" evidence="10">
    <location>
        <begin position="110"/>
        <end position="135"/>
    </location>
</feature>
<dbReference type="Gene3D" id="3.30.1150.10">
    <property type="match status" value="1"/>
</dbReference>
<dbReference type="InterPro" id="IPR037682">
    <property type="entry name" value="TonB_C"/>
</dbReference>
<dbReference type="GO" id="GO:0015031">
    <property type="term" value="P:protein transport"/>
    <property type="evidence" value="ECO:0007669"/>
    <property type="project" value="UniProtKB-KW"/>
</dbReference>
<dbReference type="PANTHER" id="PTHR33446">
    <property type="entry name" value="PROTEIN TONB-RELATED"/>
    <property type="match status" value="1"/>
</dbReference>
<dbReference type="PANTHER" id="PTHR33446:SF2">
    <property type="entry name" value="PROTEIN TONB"/>
    <property type="match status" value="1"/>
</dbReference>
<keyword evidence="7" id="KW-0653">Protein transport</keyword>
<accession>A0A4V6P034</accession>
<feature type="region of interest" description="Disordered" evidence="10">
    <location>
        <begin position="73"/>
        <end position="98"/>
    </location>
</feature>
<evidence type="ECO:0000256" key="7">
    <source>
        <dbReference type="ARBA" id="ARBA00022927"/>
    </source>
</evidence>
<dbReference type="EMBL" id="SMAP01000001">
    <property type="protein sequence ID" value="TCT26192.1"/>
    <property type="molecule type" value="Genomic_DNA"/>
</dbReference>
<feature type="compositionally biased region" description="Pro residues" evidence="10">
    <location>
        <begin position="77"/>
        <end position="89"/>
    </location>
</feature>
<evidence type="ECO:0000256" key="9">
    <source>
        <dbReference type="ARBA" id="ARBA00023136"/>
    </source>
</evidence>
<feature type="transmembrane region" description="Helical" evidence="11">
    <location>
        <begin position="22"/>
        <end position="45"/>
    </location>
</feature>
<dbReference type="PROSITE" id="PS52015">
    <property type="entry name" value="TONB_CTD"/>
    <property type="match status" value="1"/>
</dbReference>
<dbReference type="Proteomes" id="UP000295414">
    <property type="component" value="Unassembled WGS sequence"/>
</dbReference>
<keyword evidence="8 11" id="KW-1133">Transmembrane helix</keyword>
<sequence>MIQAHPASALPAARPRLDAARVLTLSATLVLNLLLFGLLMMPMALPPPQLPATQPRTPQLRIIPRTPPVVEVTSLPQPAPPPTATPVQPPARANMHTQPVSDPAPVIRSDAGPVQAADAGARTDADPGIDATPPGPAAQPMQLAYLSAPAPTYPRAALQRGLAGTVLLQVLVDVDGRPLEVTVARSSGYRELDDAARTQVLKRWRFQPALQGGQPVQALGLVPVEFSLKR</sequence>
<evidence type="ECO:0000256" key="6">
    <source>
        <dbReference type="ARBA" id="ARBA00022692"/>
    </source>
</evidence>
<evidence type="ECO:0000256" key="2">
    <source>
        <dbReference type="ARBA" id="ARBA00006555"/>
    </source>
</evidence>
<dbReference type="FunFam" id="3.30.1150.10:FF:000007">
    <property type="entry name" value="Energy transducer TonB"/>
    <property type="match status" value="1"/>
</dbReference>
<comment type="similarity">
    <text evidence="2">Belongs to the TonB family.</text>
</comment>
<proteinExistence type="inferred from homology"/>
<evidence type="ECO:0000256" key="1">
    <source>
        <dbReference type="ARBA" id="ARBA00004383"/>
    </source>
</evidence>
<evidence type="ECO:0000256" key="4">
    <source>
        <dbReference type="ARBA" id="ARBA00022475"/>
    </source>
</evidence>
<dbReference type="RefSeq" id="WP_114960089.1">
    <property type="nucleotide sequence ID" value="NZ_MSZW01000008.1"/>
</dbReference>
<keyword evidence="5" id="KW-0997">Cell inner membrane</keyword>